<dbReference type="Gene3D" id="3.40.190.10">
    <property type="entry name" value="Periplasmic binding protein-like II"/>
    <property type="match status" value="2"/>
</dbReference>
<dbReference type="GO" id="GO:0015888">
    <property type="term" value="P:thiamine transport"/>
    <property type="evidence" value="ECO:0007669"/>
    <property type="project" value="TreeGrafter"/>
</dbReference>
<dbReference type="GO" id="GO:0030976">
    <property type="term" value="F:thiamine pyrophosphate binding"/>
    <property type="evidence" value="ECO:0007669"/>
    <property type="project" value="TreeGrafter"/>
</dbReference>
<dbReference type="CDD" id="cd13589">
    <property type="entry name" value="PBP2_polyamine_RpCGA009"/>
    <property type="match status" value="1"/>
</dbReference>
<name>A0A154VQE1_9PROT</name>
<gene>
    <name evidence="6" type="ORF">AUP43_12885</name>
</gene>
<dbReference type="EMBL" id="LPXN01000144">
    <property type="protein sequence ID" value="KZD03451.1"/>
    <property type="molecule type" value="Genomic_DNA"/>
</dbReference>
<dbReference type="InterPro" id="IPR006311">
    <property type="entry name" value="TAT_signal"/>
</dbReference>
<dbReference type="GO" id="GO:0030975">
    <property type="term" value="F:thiamine binding"/>
    <property type="evidence" value="ECO:0007669"/>
    <property type="project" value="TreeGrafter"/>
</dbReference>
<dbReference type="InterPro" id="IPR006059">
    <property type="entry name" value="SBP"/>
</dbReference>
<keyword evidence="3" id="KW-0813">Transport</keyword>
<keyword evidence="7" id="KW-1185">Reference proteome</keyword>
<evidence type="ECO:0000256" key="3">
    <source>
        <dbReference type="ARBA" id="ARBA00022448"/>
    </source>
</evidence>
<dbReference type="OrthoDB" id="9815444at2"/>
<dbReference type="AlphaFoldDB" id="A0A154VQE1"/>
<reference evidence="6 7" key="1">
    <citation type="submission" date="2015-12" db="EMBL/GenBank/DDBJ databases">
        <title>Genome sequence of Oceanibaculum pacificum MCCC 1A02656.</title>
        <authorList>
            <person name="Lu L."/>
            <person name="Lai Q."/>
            <person name="Shao Z."/>
            <person name="Qian P."/>
        </authorList>
    </citation>
    <scope>NUCLEOTIDE SEQUENCE [LARGE SCALE GENOMIC DNA]</scope>
    <source>
        <strain evidence="6 7">MCCC 1A02656</strain>
    </source>
</reference>
<evidence type="ECO:0000313" key="6">
    <source>
        <dbReference type="EMBL" id="KZD03451.1"/>
    </source>
</evidence>
<comment type="similarity">
    <text evidence="2">Belongs to the bacterial solute-binding protein 1 family.</text>
</comment>
<organism evidence="6 7">
    <name type="scientific">Oceanibaculum pacificum</name>
    <dbReference type="NCBI Taxonomy" id="580166"/>
    <lineage>
        <taxon>Bacteria</taxon>
        <taxon>Pseudomonadati</taxon>
        <taxon>Pseudomonadota</taxon>
        <taxon>Alphaproteobacteria</taxon>
        <taxon>Rhodospirillales</taxon>
        <taxon>Oceanibaculaceae</taxon>
        <taxon>Oceanibaculum</taxon>
    </lineage>
</organism>
<keyword evidence="5" id="KW-0574">Periplasm</keyword>
<dbReference type="Pfam" id="PF13416">
    <property type="entry name" value="SBP_bac_8"/>
    <property type="match status" value="1"/>
</dbReference>
<sequence length="396" mass="43415">MKPRKDLSKTLYEKDLYPDEQTFAEDCALIAAERLRRGEIDRRSFVKALGLLGLAPVALKFASGSAAAQAKELVVVNWGGPAMEAYANAWGAPFEKASGTKVIIDGTGPLASKIKAMVEAKAVTWDVCDTGTGTTLVLAKQDVLEDIDYTIVDKTKMAPEFAYQQGCANYMFSFVLTYNKAKLASAPTGWKDFWDLKKFPGGRTLRKQPNGMLEACMMAAGRSQKDIYPIDLNLAMSKLKEIKESVVAWGSGSQSQEVFRTGEVVMGNIWHTRANLLRRDTQGEIVWSWQDGIVTAGMWNVPKGNPAGKETAMKFIASAQDPASQIELFKVMGNGPANPAAASMVPADMRDIDPGQPENMKLQVLQSGYWYEEPSGKGKLTNDELSREMWLDTLSS</sequence>
<dbReference type="GO" id="GO:0030288">
    <property type="term" value="C:outer membrane-bounded periplasmic space"/>
    <property type="evidence" value="ECO:0007669"/>
    <property type="project" value="TreeGrafter"/>
</dbReference>
<dbReference type="PANTHER" id="PTHR30006">
    <property type="entry name" value="THIAMINE-BINDING PERIPLASMIC PROTEIN-RELATED"/>
    <property type="match status" value="1"/>
</dbReference>
<evidence type="ECO:0000256" key="5">
    <source>
        <dbReference type="ARBA" id="ARBA00022764"/>
    </source>
</evidence>
<dbReference type="SUPFAM" id="SSF53850">
    <property type="entry name" value="Periplasmic binding protein-like II"/>
    <property type="match status" value="1"/>
</dbReference>
<dbReference type="STRING" id="580166.AUP43_12885"/>
<evidence type="ECO:0000256" key="1">
    <source>
        <dbReference type="ARBA" id="ARBA00004418"/>
    </source>
</evidence>
<dbReference type="PROSITE" id="PS51318">
    <property type="entry name" value="TAT"/>
    <property type="match status" value="1"/>
</dbReference>
<dbReference type="Proteomes" id="UP000076400">
    <property type="component" value="Unassembled WGS sequence"/>
</dbReference>
<proteinExistence type="inferred from homology"/>
<evidence type="ECO:0000256" key="2">
    <source>
        <dbReference type="ARBA" id="ARBA00008520"/>
    </source>
</evidence>
<keyword evidence="4" id="KW-0732">Signal</keyword>
<comment type="caution">
    <text evidence="6">The sequence shown here is derived from an EMBL/GenBank/DDBJ whole genome shotgun (WGS) entry which is preliminary data.</text>
</comment>
<evidence type="ECO:0000313" key="7">
    <source>
        <dbReference type="Proteomes" id="UP000076400"/>
    </source>
</evidence>
<comment type="subcellular location">
    <subcellularLocation>
        <location evidence="1">Periplasm</location>
    </subcellularLocation>
</comment>
<protein>
    <submittedName>
        <fullName evidence="6">ABC transporter</fullName>
    </submittedName>
</protein>
<accession>A0A154VQE1</accession>
<dbReference type="RefSeq" id="WP_067558978.1">
    <property type="nucleotide sequence ID" value="NZ_LPXN01000144.1"/>
</dbReference>
<dbReference type="PANTHER" id="PTHR30006:SF3">
    <property type="entry name" value="THIAMINE-BINDING PERIPLASMIC PROTEIN"/>
    <property type="match status" value="1"/>
</dbReference>
<evidence type="ECO:0000256" key="4">
    <source>
        <dbReference type="ARBA" id="ARBA00022729"/>
    </source>
</evidence>